<evidence type="ECO:0000313" key="3">
    <source>
        <dbReference type="EMBL" id="QEL17553.1"/>
    </source>
</evidence>
<accession>A0A5C1AH27</accession>
<dbReference type="Gene3D" id="1.10.1660.10">
    <property type="match status" value="1"/>
</dbReference>
<dbReference type="KEGG" id="lrs:PX52LOC_04545"/>
<feature type="domain" description="Helix-turn-helix" evidence="2">
    <location>
        <begin position="14"/>
        <end position="59"/>
    </location>
</feature>
<dbReference type="EMBL" id="CP042425">
    <property type="protein sequence ID" value="QEL17553.1"/>
    <property type="molecule type" value="Genomic_DNA"/>
</dbReference>
<dbReference type="NCBIfam" id="TIGR01764">
    <property type="entry name" value="excise"/>
    <property type="match status" value="1"/>
</dbReference>
<dbReference type="OrthoDB" id="3393149at2"/>
<evidence type="ECO:0000259" key="2">
    <source>
        <dbReference type="Pfam" id="PF12728"/>
    </source>
</evidence>
<dbReference type="InterPro" id="IPR010093">
    <property type="entry name" value="SinI_DNA-bd"/>
</dbReference>
<protein>
    <recommendedName>
        <fullName evidence="2">Helix-turn-helix domain-containing protein</fullName>
    </recommendedName>
</protein>
<dbReference type="AlphaFoldDB" id="A0A5C1AH27"/>
<dbReference type="Pfam" id="PF12728">
    <property type="entry name" value="HTH_17"/>
    <property type="match status" value="1"/>
</dbReference>
<gene>
    <name evidence="3" type="ORF">PX52LOC_04545</name>
</gene>
<sequence length="194" mass="21497">MMAMQKPRVEKPVTVGEAAKSLGVEIKVVSKWIHQGKLRGTFWTPGGVRMIPKEAVRALKSLLKNAPQGEGEEPTDDDVRDLFHPDPFGTKSSSHARKDLPPRPLTLTQYAHLLGVTSGTARRWCMDGKVPGAVVIDDAGHWRIPLWAVPASLKPVPDPVETETLRQRMARSARAIAELKAMSKKENKADRERK</sequence>
<dbReference type="Proteomes" id="UP000324974">
    <property type="component" value="Chromosome"/>
</dbReference>
<evidence type="ECO:0000256" key="1">
    <source>
        <dbReference type="SAM" id="MobiDB-lite"/>
    </source>
</evidence>
<proteinExistence type="predicted"/>
<feature type="region of interest" description="Disordered" evidence="1">
    <location>
        <begin position="63"/>
        <end position="102"/>
    </location>
</feature>
<dbReference type="RefSeq" id="WP_149112145.1">
    <property type="nucleotide sequence ID" value="NZ_CP042425.1"/>
</dbReference>
<reference evidence="4" key="1">
    <citation type="submission" date="2019-08" db="EMBL/GenBank/DDBJ databases">
        <title>Limnoglobus roseus gen. nov., sp. nov., a novel freshwater planctomycete with a giant genome from the family Gemmataceae.</title>
        <authorList>
            <person name="Kulichevskaya I.S."/>
            <person name="Naumoff D.G."/>
            <person name="Miroshnikov K."/>
            <person name="Ivanova A."/>
            <person name="Philippov D.A."/>
            <person name="Hakobyan A."/>
            <person name="Rijpstra I.C."/>
            <person name="Sinninghe Damste J.S."/>
            <person name="Liesack W."/>
            <person name="Dedysh S.N."/>
        </authorList>
    </citation>
    <scope>NUCLEOTIDE SEQUENCE [LARGE SCALE GENOMIC DNA]</scope>
    <source>
        <strain evidence="4">PX52</strain>
    </source>
</reference>
<keyword evidence="4" id="KW-1185">Reference proteome</keyword>
<evidence type="ECO:0000313" key="4">
    <source>
        <dbReference type="Proteomes" id="UP000324974"/>
    </source>
</evidence>
<dbReference type="GO" id="GO:0003677">
    <property type="term" value="F:DNA binding"/>
    <property type="evidence" value="ECO:0007669"/>
    <property type="project" value="InterPro"/>
</dbReference>
<organism evidence="3 4">
    <name type="scientific">Limnoglobus roseus</name>
    <dbReference type="NCBI Taxonomy" id="2598579"/>
    <lineage>
        <taxon>Bacteria</taxon>
        <taxon>Pseudomonadati</taxon>
        <taxon>Planctomycetota</taxon>
        <taxon>Planctomycetia</taxon>
        <taxon>Gemmatales</taxon>
        <taxon>Gemmataceae</taxon>
        <taxon>Limnoglobus</taxon>
    </lineage>
</organism>
<feature type="compositionally biased region" description="Acidic residues" evidence="1">
    <location>
        <begin position="70"/>
        <end position="79"/>
    </location>
</feature>
<dbReference type="InterPro" id="IPR041657">
    <property type="entry name" value="HTH_17"/>
</dbReference>
<name>A0A5C1AH27_9BACT</name>